<gene>
    <name evidence="1" type="ORF">IPOD504_LOCUS14517</name>
</gene>
<dbReference type="EMBL" id="OW152817">
    <property type="protein sequence ID" value="CAH2068722.1"/>
    <property type="molecule type" value="Genomic_DNA"/>
</dbReference>
<reference evidence="1" key="1">
    <citation type="submission" date="2022-03" db="EMBL/GenBank/DDBJ databases">
        <authorList>
            <person name="Martin H S."/>
        </authorList>
    </citation>
    <scope>NUCLEOTIDE SEQUENCE</scope>
</reference>
<evidence type="ECO:0000313" key="2">
    <source>
        <dbReference type="Proteomes" id="UP000837857"/>
    </source>
</evidence>
<name>A0ABN8J485_9NEOP</name>
<evidence type="ECO:0000313" key="1">
    <source>
        <dbReference type="EMBL" id="CAH2068722.1"/>
    </source>
</evidence>
<feature type="non-terminal residue" evidence="1">
    <location>
        <position position="95"/>
    </location>
</feature>
<protein>
    <submittedName>
        <fullName evidence="1">Uncharacterized protein</fullName>
    </submittedName>
</protein>
<keyword evidence="2" id="KW-1185">Reference proteome</keyword>
<dbReference type="Proteomes" id="UP000837857">
    <property type="component" value="Chromosome 5"/>
</dbReference>
<accession>A0ABN8J485</accession>
<proteinExistence type="predicted"/>
<organism evidence="1 2">
    <name type="scientific">Iphiclides podalirius</name>
    <name type="common">scarce swallowtail</name>
    <dbReference type="NCBI Taxonomy" id="110791"/>
    <lineage>
        <taxon>Eukaryota</taxon>
        <taxon>Metazoa</taxon>
        <taxon>Ecdysozoa</taxon>
        <taxon>Arthropoda</taxon>
        <taxon>Hexapoda</taxon>
        <taxon>Insecta</taxon>
        <taxon>Pterygota</taxon>
        <taxon>Neoptera</taxon>
        <taxon>Endopterygota</taxon>
        <taxon>Lepidoptera</taxon>
        <taxon>Glossata</taxon>
        <taxon>Ditrysia</taxon>
        <taxon>Papilionoidea</taxon>
        <taxon>Papilionidae</taxon>
        <taxon>Papilioninae</taxon>
        <taxon>Iphiclides</taxon>
    </lineage>
</organism>
<sequence>MHGPNRHRLSTLRFRSQVLTETSNRPAHTFRGVTVTEFREVAGISTRFRALDAVRLFRGPRLVAAAARKHNTGAGSSKIGTKENPFAAVNFARRL</sequence>